<dbReference type="Gene3D" id="1.20.1600.10">
    <property type="entry name" value="Outer membrane efflux proteins (OEP)"/>
    <property type="match status" value="1"/>
</dbReference>
<dbReference type="SUPFAM" id="SSF56954">
    <property type="entry name" value="Outer membrane efflux proteins (OEP)"/>
    <property type="match status" value="1"/>
</dbReference>
<keyword evidence="3" id="KW-0175">Coiled coil</keyword>
<keyword evidence="2" id="KW-0354">Hemolysis</keyword>
<dbReference type="InterPro" id="IPR028351">
    <property type="entry name" value="CyaE"/>
</dbReference>
<keyword evidence="6" id="KW-1185">Reference proteome</keyword>
<protein>
    <recommendedName>
        <fullName evidence="2">Protein CyaE</fullName>
    </recommendedName>
</protein>
<evidence type="ECO:0000256" key="4">
    <source>
        <dbReference type="SAM" id="SignalP"/>
    </source>
</evidence>
<comment type="function">
    <text evidence="2">CyaE is necessary for transport of calmodulin-sensitive adenylate cyclase-hemolysin (cyclolysin).</text>
</comment>
<comment type="subcellular location">
    <subcellularLocation>
        <location evidence="2">Cell outer membrane</location>
        <topology evidence="2">Peripheral membrane protein</topology>
    </subcellularLocation>
</comment>
<feature type="chain" id="PRO_5028968258" description="Protein CyaE" evidence="4">
    <location>
        <begin position="29"/>
        <end position="469"/>
    </location>
</feature>
<evidence type="ECO:0000313" key="5">
    <source>
        <dbReference type="EMBL" id="QMW23334.1"/>
    </source>
</evidence>
<keyword evidence="2" id="KW-0204">Cytolysis</keyword>
<evidence type="ECO:0000256" key="1">
    <source>
        <dbReference type="ARBA" id="ARBA00007613"/>
    </source>
</evidence>
<dbReference type="PANTHER" id="PTHR30203:SF29">
    <property type="entry name" value="PROTEIN CYAE"/>
    <property type="match status" value="1"/>
</dbReference>
<feature type="coiled-coil region" evidence="3">
    <location>
        <begin position="277"/>
        <end position="314"/>
    </location>
</feature>
<organism evidence="5 6">
    <name type="scientific">Sandaracinobacteroides saxicola</name>
    <dbReference type="NCBI Taxonomy" id="2759707"/>
    <lineage>
        <taxon>Bacteria</taxon>
        <taxon>Pseudomonadati</taxon>
        <taxon>Pseudomonadota</taxon>
        <taxon>Alphaproteobacteria</taxon>
        <taxon>Sphingomonadales</taxon>
        <taxon>Sphingosinicellaceae</taxon>
        <taxon>Sandaracinobacteroides</taxon>
    </lineage>
</organism>
<dbReference type="InterPro" id="IPR010131">
    <property type="entry name" value="MdtP/NodT-like"/>
</dbReference>
<evidence type="ECO:0000256" key="2">
    <source>
        <dbReference type="PIRNR" id="PIRNR001892"/>
    </source>
</evidence>
<proteinExistence type="inferred from homology"/>
<dbReference type="EMBL" id="CP059851">
    <property type="protein sequence ID" value="QMW23334.1"/>
    <property type="molecule type" value="Genomic_DNA"/>
</dbReference>
<reference evidence="5 6" key="1">
    <citation type="submission" date="2020-07" db="EMBL/GenBank/DDBJ databases">
        <title>Complete genome sequence for Sandaracinobacter sp. M6.</title>
        <authorList>
            <person name="Tang Y."/>
            <person name="Liu Q."/>
            <person name="Guo Z."/>
            <person name="Lei P."/>
            <person name="Huang B."/>
        </authorList>
    </citation>
    <scope>NUCLEOTIDE SEQUENCE [LARGE SCALE GENOMIC DNA]</scope>
    <source>
        <strain evidence="5 6">M6</strain>
    </source>
</reference>
<dbReference type="Proteomes" id="UP000515292">
    <property type="component" value="Chromosome"/>
</dbReference>
<dbReference type="RefSeq" id="WP_182297093.1">
    <property type="nucleotide sequence ID" value="NZ_CP059851.1"/>
</dbReference>
<keyword evidence="2" id="KW-0472">Membrane</keyword>
<feature type="signal peptide" evidence="4">
    <location>
        <begin position="1"/>
        <end position="28"/>
    </location>
</feature>
<dbReference type="GO" id="GO:0031640">
    <property type="term" value="P:killing of cells of another organism"/>
    <property type="evidence" value="ECO:0007669"/>
    <property type="project" value="UniProtKB-KW"/>
</dbReference>
<keyword evidence="2" id="KW-0998">Cell outer membrane</keyword>
<dbReference type="PANTHER" id="PTHR30203">
    <property type="entry name" value="OUTER MEMBRANE CATION EFFLUX PROTEIN"/>
    <property type="match status" value="1"/>
</dbReference>
<dbReference type="PIRSF" id="PIRSF001892">
    <property type="entry name" value="CyaE"/>
    <property type="match status" value="1"/>
</dbReference>
<dbReference type="KEGG" id="sand:H3309_02180"/>
<dbReference type="AlphaFoldDB" id="A0A7G5IIZ2"/>
<dbReference type="GO" id="GO:0009279">
    <property type="term" value="C:cell outer membrane"/>
    <property type="evidence" value="ECO:0007669"/>
    <property type="project" value="UniProtKB-SubCell"/>
</dbReference>
<evidence type="ECO:0000256" key="3">
    <source>
        <dbReference type="SAM" id="Coils"/>
    </source>
</evidence>
<dbReference type="Pfam" id="PF02321">
    <property type="entry name" value="OEP"/>
    <property type="match status" value="2"/>
</dbReference>
<sequence length="469" mass="47923">MRQRQVATGTWWLLLGIATAVHAGAALAGDDPRGLMPPSAPDYRLTGVSGPERCPTEVGAAPLTPVALVDLALCRNPNLRAAWAANRTAAAQAGQARASLLPTLSAALTPGASYSESFGSGTLPGSSTNATATASLSLNWLLFDFGGRRARIDAADAARGVALAGFADSAQGVVAQVVQGYNSVIAAEAADVAARESLRFASVSLEAARAREAAGVGLRSDTLQAQTAFSQAQQVQRQAEGQVAIARGQLAVSVALPPDAPLLLAPPPALETGRLMNERADALIREAERARPDLRRASANLAVAEANLRAARADRAPTVSLGVAPQVSLNDAQRNSAAGSVGVTLSIPLFTGWSRTYAVAAATSEVDRNAAQFEASRQAAGLDVWTALQTLRTQAATLDAARAAFDSAAAAAGLAQGRFRAGVASITELLNAQSSLANAQQALVAADFGVRSANVTLARAVGMVGEAVR</sequence>
<keyword evidence="4" id="KW-0732">Signal</keyword>
<comment type="similarity">
    <text evidence="1 2">Belongs to the outer membrane factor (OMF) (TC 1.B.17) family.</text>
</comment>
<accession>A0A7G5IIZ2</accession>
<name>A0A7G5IIZ2_9SPHN</name>
<gene>
    <name evidence="5" type="ORF">H3309_02180</name>
</gene>
<dbReference type="GO" id="GO:0015562">
    <property type="term" value="F:efflux transmembrane transporter activity"/>
    <property type="evidence" value="ECO:0007669"/>
    <property type="project" value="InterPro"/>
</dbReference>
<evidence type="ECO:0000313" key="6">
    <source>
        <dbReference type="Proteomes" id="UP000515292"/>
    </source>
</evidence>
<keyword evidence="2" id="KW-0813">Transport</keyword>
<dbReference type="InterPro" id="IPR003423">
    <property type="entry name" value="OMP_efflux"/>
</dbReference>